<dbReference type="InterPro" id="IPR023828">
    <property type="entry name" value="Peptidase_S8_Ser-AS"/>
</dbReference>
<evidence type="ECO:0000256" key="6">
    <source>
        <dbReference type="RuleBase" id="RU003355"/>
    </source>
</evidence>
<dbReference type="InterPro" id="IPR015500">
    <property type="entry name" value="Peptidase_S8_subtilisin-rel"/>
</dbReference>
<feature type="signal peptide" evidence="8">
    <location>
        <begin position="1"/>
        <end position="20"/>
    </location>
</feature>
<dbReference type="Gene3D" id="3.40.50.200">
    <property type="entry name" value="Peptidase S8/S53 domain"/>
    <property type="match status" value="1"/>
</dbReference>
<dbReference type="InterPro" id="IPR036852">
    <property type="entry name" value="Peptidase_S8/S53_dom_sf"/>
</dbReference>
<evidence type="ECO:0000256" key="3">
    <source>
        <dbReference type="ARBA" id="ARBA00022801"/>
    </source>
</evidence>
<feature type="chain" id="PRO_5008250341" description="Peptidase S8/S53 domain-containing protein" evidence="8">
    <location>
        <begin position="21"/>
        <end position="499"/>
    </location>
</feature>
<dbReference type="SUPFAM" id="SSF52743">
    <property type="entry name" value="Subtilisin-like"/>
    <property type="match status" value="1"/>
</dbReference>
<dbReference type="RefSeq" id="WP_066098888.1">
    <property type="nucleotide sequence ID" value="NZ_CP016027.1"/>
</dbReference>
<sequence length="499" mass="51354">MNAKNLLTLALLATTAATLAGCGGGSSTPPDTGSYVPNPAPTPAPTYPTNSGRVTVTSDYAGAPAQSVTVAVLDSGINSQHQEFTDNGGKNGVGGAIVSGGINTVNAYDNAYPTLPQTSGNLDTTNYQWNSSQYSNESYHGNFVASIIAGAHTGYSGDASLYIEKITGYGTASANVIDFGFSDAANNGAQFANLSFGYDPISEYQQTANYENSVNGYQGTVRNATDADWVSWQNTISHGLGMVVSAGNNSLNFSTSHATAAGWNVNNPLYKQVLIVGALSSDNSTLASYSNYAGDDPNVQARFITAVGTNTGADPSTNTKYGQFMGTSSAAPIVTAAAATLKSYWSFMTPAQVEQRLLDTADKNFNSLWNQNNCGTSGALNCGSYYYGSGRLDLNAAMQPAGVVVTTTAASVPTSASAQSAPAAATGISVPASLAPVAASVKAASVGVQGFDAIGRNYTLNLAPSVSTFADPTQTVSYKMTGFAAKFMQSGQPFKTLDQ</sequence>
<dbReference type="InterPro" id="IPR050131">
    <property type="entry name" value="Peptidase_S8_subtilisin-like"/>
</dbReference>
<dbReference type="Proteomes" id="UP000078596">
    <property type="component" value="Chromosome"/>
</dbReference>
<feature type="active site" description="Charge relay system" evidence="5">
    <location>
        <position position="328"/>
    </location>
</feature>
<dbReference type="KEGG" id="haz:A9404_04015"/>
<dbReference type="OrthoDB" id="6129890at2"/>
<dbReference type="Pfam" id="PF00082">
    <property type="entry name" value="Peptidase_S8"/>
    <property type="match status" value="1"/>
</dbReference>
<feature type="active site" description="Charge relay system" evidence="5">
    <location>
        <position position="140"/>
    </location>
</feature>
<dbReference type="STRING" id="1860122.A9404_04015"/>
<evidence type="ECO:0000259" key="9">
    <source>
        <dbReference type="Pfam" id="PF00082"/>
    </source>
</evidence>
<dbReference type="PANTHER" id="PTHR43806:SF11">
    <property type="entry name" value="CEREVISIN-RELATED"/>
    <property type="match status" value="1"/>
</dbReference>
<gene>
    <name evidence="10" type="ORF">A9404_04015</name>
</gene>
<evidence type="ECO:0000256" key="8">
    <source>
        <dbReference type="SAM" id="SignalP"/>
    </source>
</evidence>
<keyword evidence="11" id="KW-1185">Reference proteome</keyword>
<evidence type="ECO:0000256" key="1">
    <source>
        <dbReference type="ARBA" id="ARBA00011073"/>
    </source>
</evidence>
<dbReference type="AlphaFoldDB" id="A0A191ZFK8"/>
<feature type="region of interest" description="Disordered" evidence="7">
    <location>
        <begin position="23"/>
        <end position="47"/>
    </location>
</feature>
<dbReference type="InterPro" id="IPR000209">
    <property type="entry name" value="Peptidase_S8/S53_dom"/>
</dbReference>
<keyword evidence="2 5" id="KW-0645">Protease</keyword>
<evidence type="ECO:0000313" key="11">
    <source>
        <dbReference type="Proteomes" id="UP000078596"/>
    </source>
</evidence>
<organism evidence="10 11">
    <name type="scientific">Halothiobacillus diazotrophicus</name>
    <dbReference type="NCBI Taxonomy" id="1860122"/>
    <lineage>
        <taxon>Bacteria</taxon>
        <taxon>Pseudomonadati</taxon>
        <taxon>Pseudomonadota</taxon>
        <taxon>Gammaproteobacteria</taxon>
        <taxon>Chromatiales</taxon>
        <taxon>Halothiobacillaceae</taxon>
        <taxon>Halothiobacillus</taxon>
    </lineage>
</organism>
<evidence type="ECO:0000313" key="10">
    <source>
        <dbReference type="EMBL" id="ANJ66653.1"/>
    </source>
</evidence>
<evidence type="ECO:0000256" key="5">
    <source>
        <dbReference type="PROSITE-ProRule" id="PRU01240"/>
    </source>
</evidence>
<proteinExistence type="inferred from homology"/>
<dbReference type="PROSITE" id="PS00138">
    <property type="entry name" value="SUBTILASE_SER"/>
    <property type="match status" value="1"/>
</dbReference>
<evidence type="ECO:0000256" key="4">
    <source>
        <dbReference type="ARBA" id="ARBA00022825"/>
    </source>
</evidence>
<dbReference type="PANTHER" id="PTHR43806">
    <property type="entry name" value="PEPTIDASE S8"/>
    <property type="match status" value="1"/>
</dbReference>
<protein>
    <recommendedName>
        <fullName evidence="9">Peptidase S8/S53 domain-containing protein</fullName>
    </recommendedName>
</protein>
<feature type="domain" description="Peptidase S8/S53" evidence="9">
    <location>
        <begin position="67"/>
        <end position="369"/>
    </location>
</feature>
<dbReference type="GO" id="GO:0004252">
    <property type="term" value="F:serine-type endopeptidase activity"/>
    <property type="evidence" value="ECO:0007669"/>
    <property type="project" value="UniProtKB-UniRule"/>
</dbReference>
<dbReference type="InterPro" id="IPR023827">
    <property type="entry name" value="Peptidase_S8_Asp-AS"/>
</dbReference>
<comment type="similarity">
    <text evidence="1 5 6">Belongs to the peptidase S8 family.</text>
</comment>
<keyword evidence="8" id="KW-0732">Signal</keyword>
<keyword evidence="4 5" id="KW-0720">Serine protease</keyword>
<dbReference type="PROSITE" id="PS51892">
    <property type="entry name" value="SUBTILASE"/>
    <property type="match status" value="1"/>
</dbReference>
<reference evidence="10 11" key="1">
    <citation type="submission" date="2016-06" db="EMBL/GenBank/DDBJ databases">
        <title>Insight into the functional genes involving in sulfur oxidation in Pearl River water.</title>
        <authorList>
            <person name="Luo J."/>
            <person name="Tan X."/>
            <person name="Lin W."/>
        </authorList>
    </citation>
    <scope>NUCLEOTIDE SEQUENCE [LARGE SCALE GENOMIC DNA]</scope>
    <source>
        <strain evidence="10 11">LS2</strain>
    </source>
</reference>
<evidence type="ECO:0000256" key="2">
    <source>
        <dbReference type="ARBA" id="ARBA00022670"/>
    </source>
</evidence>
<dbReference type="GO" id="GO:0006508">
    <property type="term" value="P:proteolysis"/>
    <property type="evidence" value="ECO:0007669"/>
    <property type="project" value="UniProtKB-KW"/>
</dbReference>
<dbReference type="PROSITE" id="PS51257">
    <property type="entry name" value="PROKAR_LIPOPROTEIN"/>
    <property type="match status" value="1"/>
</dbReference>
<name>A0A191ZFK8_9GAMM</name>
<feature type="active site" description="Charge relay system" evidence="5">
    <location>
        <position position="74"/>
    </location>
</feature>
<dbReference type="PROSITE" id="PS00136">
    <property type="entry name" value="SUBTILASE_ASP"/>
    <property type="match status" value="1"/>
</dbReference>
<dbReference type="EMBL" id="CP016027">
    <property type="protein sequence ID" value="ANJ66653.1"/>
    <property type="molecule type" value="Genomic_DNA"/>
</dbReference>
<keyword evidence="3 5" id="KW-0378">Hydrolase</keyword>
<evidence type="ECO:0000256" key="7">
    <source>
        <dbReference type="SAM" id="MobiDB-lite"/>
    </source>
</evidence>
<dbReference type="PRINTS" id="PR00723">
    <property type="entry name" value="SUBTILISIN"/>
</dbReference>
<accession>A0A191ZFK8</accession>